<proteinExistence type="predicted"/>
<dbReference type="AlphaFoldDB" id="A0A5P1FS87"/>
<gene>
    <name evidence="1" type="ORF">A4U43_C01F18990</name>
</gene>
<name>A0A5P1FS87_ASPOF</name>
<sequence>MPSLISILLKLMLKPLDHLLTHLHPSPPNHQFLLLSRQLPEGSLEVGPYVGLMSLHLPLEFEEGSSDTLHSAKEILLHENPADQVTLEGLMEADIGNFPMISVSRSNQNYTTVLDWVTWDPRTDPLVSR</sequence>
<organism evidence="1 2">
    <name type="scientific">Asparagus officinalis</name>
    <name type="common">Garden asparagus</name>
    <dbReference type="NCBI Taxonomy" id="4686"/>
    <lineage>
        <taxon>Eukaryota</taxon>
        <taxon>Viridiplantae</taxon>
        <taxon>Streptophyta</taxon>
        <taxon>Embryophyta</taxon>
        <taxon>Tracheophyta</taxon>
        <taxon>Spermatophyta</taxon>
        <taxon>Magnoliopsida</taxon>
        <taxon>Liliopsida</taxon>
        <taxon>Asparagales</taxon>
        <taxon>Asparagaceae</taxon>
        <taxon>Asparagoideae</taxon>
        <taxon>Asparagus</taxon>
    </lineage>
</organism>
<accession>A0A5P1FS87</accession>
<evidence type="ECO:0000313" key="2">
    <source>
        <dbReference type="Proteomes" id="UP000243459"/>
    </source>
</evidence>
<dbReference type="Gramene" id="ONK80543">
    <property type="protein sequence ID" value="ONK80543"/>
    <property type="gene ID" value="A4U43_C01F18990"/>
</dbReference>
<keyword evidence="2" id="KW-1185">Reference proteome</keyword>
<dbReference type="Proteomes" id="UP000243459">
    <property type="component" value="Chromosome 1"/>
</dbReference>
<dbReference type="EMBL" id="CM007381">
    <property type="protein sequence ID" value="ONK80543.1"/>
    <property type="molecule type" value="Genomic_DNA"/>
</dbReference>
<reference evidence="2" key="1">
    <citation type="journal article" date="2017" name="Nat. Commun.">
        <title>The asparagus genome sheds light on the origin and evolution of a young Y chromosome.</title>
        <authorList>
            <person name="Harkess A."/>
            <person name="Zhou J."/>
            <person name="Xu C."/>
            <person name="Bowers J.E."/>
            <person name="Van der Hulst R."/>
            <person name="Ayyampalayam S."/>
            <person name="Mercati F."/>
            <person name="Riccardi P."/>
            <person name="McKain M.R."/>
            <person name="Kakrana A."/>
            <person name="Tang H."/>
            <person name="Ray J."/>
            <person name="Groenendijk J."/>
            <person name="Arikit S."/>
            <person name="Mathioni S.M."/>
            <person name="Nakano M."/>
            <person name="Shan H."/>
            <person name="Telgmann-Rauber A."/>
            <person name="Kanno A."/>
            <person name="Yue Z."/>
            <person name="Chen H."/>
            <person name="Li W."/>
            <person name="Chen Y."/>
            <person name="Xu X."/>
            <person name="Zhang Y."/>
            <person name="Luo S."/>
            <person name="Chen H."/>
            <person name="Gao J."/>
            <person name="Mao Z."/>
            <person name="Pires J.C."/>
            <person name="Luo M."/>
            <person name="Kudrna D."/>
            <person name="Wing R.A."/>
            <person name="Meyers B.C."/>
            <person name="Yi K."/>
            <person name="Kong H."/>
            <person name="Lavrijsen P."/>
            <person name="Sunseri F."/>
            <person name="Falavigna A."/>
            <person name="Ye Y."/>
            <person name="Leebens-Mack J.H."/>
            <person name="Chen G."/>
        </authorList>
    </citation>
    <scope>NUCLEOTIDE SEQUENCE [LARGE SCALE GENOMIC DNA]</scope>
    <source>
        <strain evidence="2">cv. DH0086</strain>
    </source>
</reference>
<protein>
    <submittedName>
        <fullName evidence="1">Uncharacterized protein</fullName>
    </submittedName>
</protein>
<evidence type="ECO:0000313" key="1">
    <source>
        <dbReference type="EMBL" id="ONK80543.1"/>
    </source>
</evidence>